<comment type="subcellular location">
    <subcellularLocation>
        <location evidence="2">Cytoplasm</location>
    </subcellularLocation>
</comment>
<evidence type="ECO:0000256" key="13">
    <source>
        <dbReference type="ARBA" id="ARBA00023152"/>
    </source>
</evidence>
<dbReference type="GO" id="GO:0042802">
    <property type="term" value="F:identical protein binding"/>
    <property type="evidence" value="ECO:0007669"/>
    <property type="project" value="TreeGrafter"/>
</dbReference>
<evidence type="ECO:0000256" key="1">
    <source>
        <dbReference type="ARBA" id="ARBA00001946"/>
    </source>
</evidence>
<comment type="cofactor">
    <cofactor evidence="1">
        <name>Mg(2+)</name>
        <dbReference type="ChEBI" id="CHEBI:18420"/>
    </cofactor>
</comment>
<dbReference type="GO" id="GO:0048029">
    <property type="term" value="F:monosaccharide binding"/>
    <property type="evidence" value="ECO:0007669"/>
    <property type="project" value="TreeGrafter"/>
</dbReference>
<dbReference type="GO" id="GO:0061621">
    <property type="term" value="P:canonical glycolysis"/>
    <property type="evidence" value="ECO:0007669"/>
    <property type="project" value="TreeGrafter"/>
</dbReference>
<comment type="caution">
    <text evidence="16">The sequence shown here is derived from an EMBL/GenBank/DDBJ whole genome shotgun (WGS) entry which is preliminary data.</text>
</comment>
<name>A0A086IZD9_NEMA1</name>
<evidence type="ECO:0000313" key="17">
    <source>
        <dbReference type="Proteomes" id="UP000054524"/>
    </source>
</evidence>
<proteinExistence type="predicted"/>
<dbReference type="PROSITE" id="PS00433">
    <property type="entry name" value="PHOSPHOFRUCTOKINASE"/>
    <property type="match status" value="1"/>
</dbReference>
<evidence type="ECO:0000259" key="15">
    <source>
        <dbReference type="Pfam" id="PF00365"/>
    </source>
</evidence>
<dbReference type="EC" id="2.7.1.11" evidence="4"/>
<dbReference type="PRINTS" id="PR00476">
    <property type="entry name" value="PHFRCTKINASE"/>
</dbReference>
<dbReference type="InterPro" id="IPR022953">
    <property type="entry name" value="ATP_PFK"/>
</dbReference>
<dbReference type="GO" id="GO:0005945">
    <property type="term" value="C:6-phosphofructokinase complex"/>
    <property type="evidence" value="ECO:0007669"/>
    <property type="project" value="TreeGrafter"/>
</dbReference>
<feature type="domain" description="Phosphofructokinase" evidence="15">
    <location>
        <begin position="119"/>
        <end position="396"/>
    </location>
</feature>
<dbReference type="AlphaFoldDB" id="A0A086IZD9"/>
<keyword evidence="10" id="KW-0418">Kinase</keyword>
<dbReference type="GO" id="GO:0005524">
    <property type="term" value="F:ATP binding"/>
    <property type="evidence" value="ECO:0007669"/>
    <property type="project" value="UniProtKB-KW"/>
</dbReference>
<organism evidence="16 17">
    <name type="scientific">Nematocida ausubeli (strain ATCC PRA-371 / ERTm2)</name>
    <name type="common">Nematode killer fungus</name>
    <dbReference type="NCBI Taxonomy" id="1913371"/>
    <lineage>
        <taxon>Eukaryota</taxon>
        <taxon>Fungi</taxon>
        <taxon>Fungi incertae sedis</taxon>
        <taxon>Microsporidia</taxon>
        <taxon>Nematocida</taxon>
    </lineage>
</organism>
<keyword evidence="6" id="KW-0021">Allosteric enzyme</keyword>
<dbReference type="GO" id="GO:0003872">
    <property type="term" value="F:6-phosphofructokinase activity"/>
    <property type="evidence" value="ECO:0007669"/>
    <property type="project" value="UniProtKB-EC"/>
</dbReference>
<dbReference type="HOGENOM" id="CLU_011053_2_0_1"/>
<evidence type="ECO:0000256" key="9">
    <source>
        <dbReference type="ARBA" id="ARBA00022741"/>
    </source>
</evidence>
<dbReference type="Pfam" id="PF00365">
    <property type="entry name" value="PFK"/>
    <property type="match status" value="2"/>
</dbReference>
<evidence type="ECO:0000256" key="2">
    <source>
        <dbReference type="ARBA" id="ARBA00004496"/>
    </source>
</evidence>
<dbReference type="RefSeq" id="XP_052903812.1">
    <property type="nucleotide sequence ID" value="XM_053049641.1"/>
</dbReference>
<keyword evidence="12" id="KW-0460">Magnesium</keyword>
<evidence type="ECO:0000256" key="7">
    <source>
        <dbReference type="ARBA" id="ARBA00022679"/>
    </source>
</evidence>
<dbReference type="InterPro" id="IPR035966">
    <property type="entry name" value="PKF_sf"/>
</dbReference>
<dbReference type="Proteomes" id="UP000054524">
    <property type="component" value="Unassembled WGS sequence"/>
</dbReference>
<dbReference type="GO" id="GO:0016208">
    <property type="term" value="F:AMP binding"/>
    <property type="evidence" value="ECO:0007669"/>
    <property type="project" value="TreeGrafter"/>
</dbReference>
<gene>
    <name evidence="16" type="ORF">NESG_02028</name>
</gene>
<evidence type="ECO:0000256" key="14">
    <source>
        <dbReference type="ARBA" id="ARBA00048070"/>
    </source>
</evidence>
<dbReference type="GO" id="GO:0006002">
    <property type="term" value="P:fructose 6-phosphate metabolic process"/>
    <property type="evidence" value="ECO:0007669"/>
    <property type="project" value="InterPro"/>
</dbReference>
<dbReference type="InterPro" id="IPR015912">
    <property type="entry name" value="Phosphofructokinase_CS"/>
</dbReference>
<evidence type="ECO:0000313" key="16">
    <source>
        <dbReference type="EMBL" id="KFG25257.1"/>
    </source>
</evidence>
<dbReference type="EMBL" id="AKIJ01000005">
    <property type="protein sequence ID" value="KFG25257.1"/>
    <property type="molecule type" value="Genomic_DNA"/>
</dbReference>
<evidence type="ECO:0000256" key="6">
    <source>
        <dbReference type="ARBA" id="ARBA00022533"/>
    </source>
</evidence>
<dbReference type="InterPro" id="IPR000023">
    <property type="entry name" value="Phosphofructokinase_dom"/>
</dbReference>
<dbReference type="Gene3D" id="3.40.50.450">
    <property type="match status" value="1"/>
</dbReference>
<keyword evidence="5" id="KW-0963">Cytoplasm</keyword>
<evidence type="ECO:0000256" key="10">
    <source>
        <dbReference type="ARBA" id="ARBA00022777"/>
    </source>
</evidence>
<comment type="catalytic activity">
    <reaction evidence="14">
        <text>beta-D-fructose 6-phosphate + ATP = beta-D-fructose 1,6-bisphosphate + ADP + H(+)</text>
        <dbReference type="Rhea" id="RHEA:16109"/>
        <dbReference type="ChEBI" id="CHEBI:15378"/>
        <dbReference type="ChEBI" id="CHEBI:30616"/>
        <dbReference type="ChEBI" id="CHEBI:32966"/>
        <dbReference type="ChEBI" id="CHEBI:57634"/>
        <dbReference type="ChEBI" id="CHEBI:456216"/>
        <dbReference type="EC" id="2.7.1.11"/>
    </reaction>
</comment>
<feature type="domain" description="Phosphofructokinase" evidence="15">
    <location>
        <begin position="514"/>
        <end position="723"/>
    </location>
</feature>
<evidence type="ECO:0000256" key="5">
    <source>
        <dbReference type="ARBA" id="ARBA00022490"/>
    </source>
</evidence>
<accession>A0A086IZD9</accession>
<keyword evidence="8" id="KW-0479">Metal-binding</keyword>
<evidence type="ECO:0000256" key="8">
    <source>
        <dbReference type="ARBA" id="ARBA00022723"/>
    </source>
</evidence>
<dbReference type="GO" id="GO:0030388">
    <property type="term" value="P:fructose 1,6-bisphosphate metabolic process"/>
    <property type="evidence" value="ECO:0007669"/>
    <property type="project" value="TreeGrafter"/>
</dbReference>
<evidence type="ECO:0000256" key="12">
    <source>
        <dbReference type="ARBA" id="ARBA00022842"/>
    </source>
</evidence>
<dbReference type="GO" id="GO:0046872">
    <property type="term" value="F:metal ion binding"/>
    <property type="evidence" value="ECO:0007669"/>
    <property type="project" value="UniProtKB-KW"/>
</dbReference>
<evidence type="ECO:0000256" key="11">
    <source>
        <dbReference type="ARBA" id="ARBA00022840"/>
    </source>
</evidence>
<dbReference type="SUPFAM" id="SSF53784">
    <property type="entry name" value="Phosphofructokinase"/>
    <property type="match status" value="2"/>
</dbReference>
<keyword evidence="13" id="KW-0324">Glycolysis</keyword>
<keyword evidence="17" id="KW-1185">Reference proteome</keyword>
<dbReference type="PANTHER" id="PTHR13697">
    <property type="entry name" value="PHOSPHOFRUCTOKINASE"/>
    <property type="match status" value="1"/>
</dbReference>
<sequence>MVKIEFIFETKKKRNEVKGFYESLGLVSAVQKNMLRIKGTEEISIVSAAQSKISLRAKNHREILETHKDLLRDLETVQLEDDVEISHACREHHIPFRIKLSDPLGNDVCISPALSPKTLGILTSGGDAPGMNSAIWAIIKAARRNGAKTLGIMNGYEGLVNDEIMEITEYEAYSHMQKGGTFLKSARSKRFQTEEGLKMAVTTIRRHNIDSIVIIGGDGTMKGAGAISKACPDLSVVFVPGSIDNDIPGTESIGAATALHRIIEAIDCIESTMVSHRRGFVLEVMGRDCGWLALSGAFATDAAYVFLPEYPQEDNWKADLQISVSGKKKACTYVILAEGAKHKDGRKVTADEICTVLEEMQIETRAIVLGHTQRGGSPCATDRLIAPSLGVAAAEVALSRPGAYAVYTGDTEKVLELNMCIDMCDKAASLLKNPKGVSKVRGKDFTDMYESFISARKFTQEAKKDKNQKDKEIYGAAIVGTVGAGAGTVLNKMMEYGIVNGKKIIDISKLGYFTKRTVKMKKSELEVDLQRLKEFLSERKVSTLVLIGGLDALSEAKRLNNICDNIYVIPCTVSNNVPGTTVSIGADTALDTITALCDNLKISMTKNIAYLVEVHGSACGYLSVSSALAVGALDCYYPEETGVLSRLTRSLKALGSVFKKTSIPQLIIRGNGAMKGVCNDTAARILEVDGPGSYAVRQCTLGHVQKGNMPTAVDRLRAARTALFLFSAPPGKSVIGINRWSPTVTSTEAAILEVNEEKRRVKRAEWLELARTYRVLN</sequence>
<dbReference type="GeneID" id="77677001"/>
<evidence type="ECO:0000256" key="3">
    <source>
        <dbReference type="ARBA" id="ARBA00004679"/>
    </source>
</evidence>
<dbReference type="GO" id="GO:0070095">
    <property type="term" value="F:fructose-6-phosphate binding"/>
    <property type="evidence" value="ECO:0007669"/>
    <property type="project" value="TreeGrafter"/>
</dbReference>
<protein>
    <recommendedName>
        <fullName evidence="4">6-phosphofructokinase</fullName>
        <ecNumber evidence="4">2.7.1.11</ecNumber>
    </recommendedName>
</protein>
<keyword evidence="11" id="KW-0067">ATP-binding</keyword>
<evidence type="ECO:0000256" key="4">
    <source>
        <dbReference type="ARBA" id="ARBA00012055"/>
    </source>
</evidence>
<comment type="pathway">
    <text evidence="3">Carbohydrate degradation; glycolysis; D-glyceraldehyde 3-phosphate and glycerone phosphate from D-glucose: step 3/4.</text>
</comment>
<keyword evidence="9" id="KW-0547">Nucleotide-binding</keyword>
<keyword evidence="7" id="KW-0808">Transferase</keyword>
<dbReference type="Gene3D" id="3.40.50.460">
    <property type="entry name" value="Phosphofructokinase domain"/>
    <property type="match status" value="2"/>
</dbReference>
<dbReference type="NCBIfam" id="NF002872">
    <property type="entry name" value="PRK03202.1"/>
    <property type="match status" value="1"/>
</dbReference>
<dbReference type="PANTHER" id="PTHR13697:SF4">
    <property type="entry name" value="ATP-DEPENDENT 6-PHOSPHOFRUCTOKINASE"/>
    <property type="match status" value="1"/>
</dbReference>
<dbReference type="UniPathway" id="UPA00109">
    <property type="reaction ID" value="UER00182"/>
</dbReference>
<reference evidence="16 17" key="1">
    <citation type="journal article" date="2014" name="Genome Announc.">
        <title>Genome Sequence of the Microsporidian Species Nematocida sp1 Strain ERTm6 (ATCC PRA-372).</title>
        <authorList>
            <person name="Bakowski M.A."/>
            <person name="Priest M."/>
            <person name="Young S."/>
            <person name="Cuomo C.A."/>
            <person name="Troemel E.R."/>
        </authorList>
    </citation>
    <scope>NUCLEOTIDE SEQUENCE [LARGE SCALE GENOMIC DNA]</scope>
    <source>
        <strain evidence="16 17">ERTm6</strain>
    </source>
</reference>